<reference evidence="1" key="1">
    <citation type="journal article" date="2015" name="Nature">
        <title>Complex archaea that bridge the gap between prokaryotes and eukaryotes.</title>
        <authorList>
            <person name="Spang A."/>
            <person name="Saw J.H."/>
            <person name="Jorgensen S.L."/>
            <person name="Zaremba-Niedzwiedzka K."/>
            <person name="Martijn J."/>
            <person name="Lind A.E."/>
            <person name="van Eijk R."/>
            <person name="Schleper C."/>
            <person name="Guy L."/>
            <person name="Ettema T.J."/>
        </authorList>
    </citation>
    <scope>NUCLEOTIDE SEQUENCE</scope>
</reference>
<proteinExistence type="predicted"/>
<organism evidence="1">
    <name type="scientific">marine sediment metagenome</name>
    <dbReference type="NCBI Taxonomy" id="412755"/>
    <lineage>
        <taxon>unclassified sequences</taxon>
        <taxon>metagenomes</taxon>
        <taxon>ecological metagenomes</taxon>
    </lineage>
</organism>
<dbReference type="EMBL" id="LAZR01053471">
    <property type="protein sequence ID" value="KKK80674.1"/>
    <property type="molecule type" value="Genomic_DNA"/>
</dbReference>
<gene>
    <name evidence="1" type="ORF">LCGC14_2821120</name>
</gene>
<comment type="caution">
    <text evidence="1">The sequence shown here is derived from an EMBL/GenBank/DDBJ whole genome shotgun (WGS) entry which is preliminary data.</text>
</comment>
<name>A0A0F9AQC5_9ZZZZ</name>
<accession>A0A0F9AQC5</accession>
<sequence length="79" mass="8764">ETLLRLQPQQIEIRKRELEVIASHAREKKAIGEFLARESSTMQTGGDIRIGKIITNAMGGRARITGFDADGKPQVTVME</sequence>
<evidence type="ECO:0000313" key="1">
    <source>
        <dbReference type="EMBL" id="KKK80674.1"/>
    </source>
</evidence>
<protein>
    <submittedName>
        <fullName evidence="1">Uncharacterized protein</fullName>
    </submittedName>
</protein>
<feature type="non-terminal residue" evidence="1">
    <location>
        <position position="1"/>
    </location>
</feature>
<dbReference type="AlphaFoldDB" id="A0A0F9AQC5"/>